<dbReference type="GO" id="GO:0015677">
    <property type="term" value="P:copper ion import"/>
    <property type="evidence" value="ECO:0007669"/>
    <property type="project" value="TreeGrafter"/>
</dbReference>
<keyword evidence="9" id="KW-0560">Oxidoreductase</keyword>
<dbReference type="RefSeq" id="XP_028476498.1">
    <property type="nucleotide sequence ID" value="XM_028623565.1"/>
</dbReference>
<evidence type="ECO:0000256" key="2">
    <source>
        <dbReference type="ARBA" id="ARBA00006278"/>
    </source>
</evidence>
<keyword evidence="7" id="KW-0249">Electron transport</keyword>
<feature type="transmembrane region" description="Helical" evidence="15">
    <location>
        <begin position="230"/>
        <end position="251"/>
    </location>
</feature>
<feature type="transmembrane region" description="Helical" evidence="15">
    <location>
        <begin position="159"/>
        <end position="177"/>
    </location>
</feature>
<evidence type="ECO:0000256" key="8">
    <source>
        <dbReference type="ARBA" id="ARBA00022989"/>
    </source>
</evidence>
<feature type="region of interest" description="Disordered" evidence="14">
    <location>
        <begin position="504"/>
        <end position="536"/>
    </location>
</feature>
<comment type="similarity">
    <text evidence="2">Belongs to the ferric reductase (FRE) family.</text>
</comment>
<evidence type="ECO:0000256" key="4">
    <source>
        <dbReference type="ARBA" id="ARBA00022448"/>
    </source>
</evidence>
<keyword evidence="18" id="KW-1185">Reference proteome</keyword>
<dbReference type="Gene3D" id="2.40.30.10">
    <property type="entry name" value="Translation factors"/>
    <property type="match status" value="1"/>
</dbReference>
<keyword evidence="4" id="KW-0813">Transport</keyword>
<dbReference type="SUPFAM" id="SSF52343">
    <property type="entry name" value="Ferredoxin reductase-like, C-terminal NADP-linked domain"/>
    <property type="match status" value="1"/>
</dbReference>
<evidence type="ECO:0000256" key="13">
    <source>
        <dbReference type="ARBA" id="ARBA00048483"/>
    </source>
</evidence>
<evidence type="ECO:0000256" key="5">
    <source>
        <dbReference type="ARBA" id="ARBA00022475"/>
    </source>
</evidence>
<dbReference type="STRING" id="105984.A0A427XTA1"/>
<dbReference type="GO" id="GO:0005886">
    <property type="term" value="C:plasma membrane"/>
    <property type="evidence" value="ECO:0007669"/>
    <property type="project" value="UniProtKB-SubCell"/>
</dbReference>
<dbReference type="InterPro" id="IPR017927">
    <property type="entry name" value="FAD-bd_FR_type"/>
</dbReference>
<feature type="domain" description="FAD-binding FR-type" evidence="16">
    <location>
        <begin position="314"/>
        <end position="420"/>
    </location>
</feature>
<evidence type="ECO:0000256" key="10">
    <source>
        <dbReference type="ARBA" id="ARBA00023065"/>
    </source>
</evidence>
<evidence type="ECO:0000256" key="6">
    <source>
        <dbReference type="ARBA" id="ARBA00022692"/>
    </source>
</evidence>
<gene>
    <name evidence="17" type="ORF">EHS24_008247</name>
</gene>
<keyword evidence="6 15" id="KW-0812">Transmembrane</keyword>
<organism evidence="17 18">
    <name type="scientific">Apiotrichum porosum</name>
    <dbReference type="NCBI Taxonomy" id="105984"/>
    <lineage>
        <taxon>Eukaryota</taxon>
        <taxon>Fungi</taxon>
        <taxon>Dikarya</taxon>
        <taxon>Basidiomycota</taxon>
        <taxon>Agaricomycotina</taxon>
        <taxon>Tremellomycetes</taxon>
        <taxon>Trichosporonales</taxon>
        <taxon>Trichosporonaceae</taxon>
        <taxon>Apiotrichum</taxon>
    </lineage>
</organism>
<dbReference type="InterPro" id="IPR013130">
    <property type="entry name" value="Fe3_Rdtase_TM_dom"/>
</dbReference>
<comment type="catalytic activity">
    <reaction evidence="13">
        <text>2 a Fe(II)-siderophore + NADP(+) + H(+) = 2 a Fe(III)-siderophore + NADPH</text>
        <dbReference type="Rhea" id="RHEA:28795"/>
        <dbReference type="Rhea" id="RHEA-COMP:11342"/>
        <dbReference type="Rhea" id="RHEA-COMP:11344"/>
        <dbReference type="ChEBI" id="CHEBI:15378"/>
        <dbReference type="ChEBI" id="CHEBI:29033"/>
        <dbReference type="ChEBI" id="CHEBI:29034"/>
        <dbReference type="ChEBI" id="CHEBI:57783"/>
        <dbReference type="ChEBI" id="CHEBI:58349"/>
        <dbReference type="EC" id="1.16.1.9"/>
    </reaction>
</comment>
<dbReference type="EC" id="1.16.1.9" evidence="3"/>
<accession>A0A427XTA1</accession>
<dbReference type="GeneID" id="39592790"/>
<evidence type="ECO:0000256" key="9">
    <source>
        <dbReference type="ARBA" id="ARBA00023002"/>
    </source>
</evidence>
<dbReference type="Pfam" id="PF08030">
    <property type="entry name" value="NAD_binding_6"/>
    <property type="match status" value="1"/>
</dbReference>
<evidence type="ECO:0000313" key="17">
    <source>
        <dbReference type="EMBL" id="RSH82043.1"/>
    </source>
</evidence>
<dbReference type="SFLD" id="SFLDS00052">
    <property type="entry name" value="Ferric_Reductase_Domain"/>
    <property type="match status" value="1"/>
</dbReference>
<feature type="compositionally biased region" description="Low complexity" evidence="14">
    <location>
        <begin position="526"/>
        <end position="535"/>
    </location>
</feature>
<dbReference type="OrthoDB" id="4494341at2759"/>
<feature type="transmembrane region" description="Helical" evidence="15">
    <location>
        <begin position="198"/>
        <end position="215"/>
    </location>
</feature>
<dbReference type="InterPro" id="IPR017938">
    <property type="entry name" value="Riboflavin_synthase-like_b-brl"/>
</dbReference>
<evidence type="ECO:0000313" key="18">
    <source>
        <dbReference type="Proteomes" id="UP000279236"/>
    </source>
</evidence>
<dbReference type="InterPro" id="IPR013112">
    <property type="entry name" value="FAD-bd_8"/>
</dbReference>
<evidence type="ECO:0000256" key="1">
    <source>
        <dbReference type="ARBA" id="ARBA00004651"/>
    </source>
</evidence>
<keyword evidence="8 15" id="KW-1133">Transmembrane helix</keyword>
<dbReference type="Gene3D" id="3.40.50.80">
    <property type="entry name" value="Nucleotide-binding domain of ferredoxin-NADP reductase (FNR) module"/>
    <property type="match status" value="1"/>
</dbReference>
<comment type="subcellular location">
    <subcellularLocation>
        <location evidence="1">Cell membrane</location>
        <topology evidence="1">Multi-pass membrane protein</topology>
    </subcellularLocation>
</comment>
<evidence type="ECO:0000256" key="14">
    <source>
        <dbReference type="SAM" id="MobiDB-lite"/>
    </source>
</evidence>
<feature type="compositionally biased region" description="Basic and acidic residues" evidence="14">
    <location>
        <begin position="506"/>
        <end position="515"/>
    </location>
</feature>
<dbReference type="GO" id="GO:0052851">
    <property type="term" value="F:ferric-chelate reductase (NADPH) activity"/>
    <property type="evidence" value="ECO:0007669"/>
    <property type="project" value="UniProtKB-EC"/>
</dbReference>
<evidence type="ECO:0000256" key="11">
    <source>
        <dbReference type="ARBA" id="ARBA00023136"/>
    </source>
</evidence>
<dbReference type="InterPro" id="IPR039261">
    <property type="entry name" value="FNR_nucleotide-bd"/>
</dbReference>
<keyword evidence="10" id="KW-0406">Ion transport</keyword>
<reference evidence="17 18" key="1">
    <citation type="submission" date="2018-11" db="EMBL/GenBank/DDBJ databases">
        <title>Genome sequence of Apiotrichum porosum DSM 27194.</title>
        <authorList>
            <person name="Aliyu H."/>
            <person name="Gorte O."/>
            <person name="Ochsenreither K."/>
        </authorList>
    </citation>
    <scope>NUCLEOTIDE SEQUENCE [LARGE SCALE GENOMIC DNA]</scope>
    <source>
        <strain evidence="17 18">DSM 27194</strain>
    </source>
</reference>
<evidence type="ECO:0000256" key="7">
    <source>
        <dbReference type="ARBA" id="ARBA00022982"/>
    </source>
</evidence>
<dbReference type="InterPro" id="IPR051410">
    <property type="entry name" value="Ferric/Cupric_Reductase"/>
</dbReference>
<dbReference type="Proteomes" id="UP000279236">
    <property type="component" value="Unassembled WGS sequence"/>
</dbReference>
<proteinExistence type="inferred from homology"/>
<comment type="caution">
    <text evidence="17">The sequence shown here is derived from an EMBL/GenBank/DDBJ whole genome shotgun (WGS) entry which is preliminary data.</text>
</comment>
<feature type="transmembrane region" description="Helical" evidence="15">
    <location>
        <begin position="258"/>
        <end position="278"/>
    </location>
</feature>
<feature type="transmembrane region" description="Helical" evidence="15">
    <location>
        <begin position="129"/>
        <end position="147"/>
    </location>
</feature>
<dbReference type="AlphaFoldDB" id="A0A427XTA1"/>
<evidence type="ECO:0000256" key="3">
    <source>
        <dbReference type="ARBA" id="ARBA00012668"/>
    </source>
</evidence>
<name>A0A427XTA1_9TREE</name>
<dbReference type="PANTHER" id="PTHR32361">
    <property type="entry name" value="FERRIC/CUPRIC REDUCTASE TRANSMEMBRANE COMPONENT"/>
    <property type="match status" value="1"/>
</dbReference>
<evidence type="ECO:0000256" key="15">
    <source>
        <dbReference type="SAM" id="Phobius"/>
    </source>
</evidence>
<dbReference type="EMBL" id="RSCE01000006">
    <property type="protein sequence ID" value="RSH82043.1"/>
    <property type="molecule type" value="Genomic_DNA"/>
</dbReference>
<dbReference type="Pfam" id="PF01794">
    <property type="entry name" value="Ferric_reduct"/>
    <property type="match status" value="1"/>
</dbReference>
<dbReference type="SFLD" id="SFLDG01168">
    <property type="entry name" value="Ferric_reductase_subgroup_(FRE"/>
    <property type="match status" value="1"/>
</dbReference>
<keyword evidence="5" id="KW-1003">Cell membrane</keyword>
<dbReference type="PROSITE" id="PS51384">
    <property type="entry name" value="FAD_FR"/>
    <property type="match status" value="1"/>
</dbReference>
<dbReference type="CDD" id="cd06186">
    <property type="entry name" value="NOX_Duox_like_FAD_NADP"/>
    <property type="match status" value="1"/>
</dbReference>
<dbReference type="Pfam" id="PF08022">
    <property type="entry name" value="FAD_binding_8"/>
    <property type="match status" value="1"/>
</dbReference>
<keyword evidence="12" id="KW-0325">Glycoprotein</keyword>
<dbReference type="InterPro" id="IPR013121">
    <property type="entry name" value="Fe_red_NAD-bd_6"/>
</dbReference>
<keyword evidence="11 15" id="KW-0472">Membrane</keyword>
<protein>
    <recommendedName>
        <fullName evidence="3">ferric-chelate reductase (NADPH)</fullName>
        <ecNumber evidence="3">1.16.1.9</ecNumber>
    </recommendedName>
</protein>
<feature type="transmembrane region" description="Helical" evidence="15">
    <location>
        <begin position="52"/>
        <end position="73"/>
    </location>
</feature>
<evidence type="ECO:0000256" key="12">
    <source>
        <dbReference type="ARBA" id="ARBA00023180"/>
    </source>
</evidence>
<sequence>MESLYARAHGGAAAADASNSTTTTTTSSTALPTSGKAFKADRSAHRNVGMYLPWWIITGVVGLLCIIYLISLLRARMIRRRVSTARRNNTSGGTTGTKVTAAAYAMYANFAHVRVFPLWIYSFTSASDIFWTAAYTGITIGITWWAADFRGQTANWMNLFGYMSFAQMPFIVGLASKNNVLSFITGISYEKFNFLHRAAGRVALLGVAVHVLGWAEKGVSAAHGPGTEMFAAGVLAAIALFFMYITSFAIARRVMYEAFLLIHISMGIIYMVGCYFHWPDFKIWIWVSMLLWGLDRLTSLARLIVINLAWVIPFRRHKAQSCTVEVVDSDVVRVTFKRPIFRWNAGQHANIIMPGVATLRYERHPFTMANEVDPKGEGKVVFLCRAQRGFTRRLINRAADQTDNTITAYLEGPYGTAHDMNHFDTVVLVAGGSGITYAMAHLCAIVKASREGTTAVSNVQLVWNVRHASCAAWITPIINETIARGTGSVRVTLDIYVTSSALADEPGTHASEKPAETPMDTPGAESPSDSVSASSTDLTVINEKKSSKGMSHKLALSAGFNSPAAELSNFHRGRSHLEGIVRTAVDTTAREAAGVAVAVCGPDSLSIDARRAVCEVNSAAAILRGQAPIEFISEVFGW</sequence>
<dbReference type="PANTHER" id="PTHR32361:SF9">
    <property type="entry name" value="FERRIC REDUCTASE TRANSMEMBRANE COMPONENT 3-RELATED"/>
    <property type="match status" value="1"/>
</dbReference>
<dbReference type="GO" id="GO:0006879">
    <property type="term" value="P:intracellular iron ion homeostasis"/>
    <property type="evidence" value="ECO:0007669"/>
    <property type="project" value="TreeGrafter"/>
</dbReference>
<evidence type="ECO:0000259" key="16">
    <source>
        <dbReference type="PROSITE" id="PS51384"/>
    </source>
</evidence>
<dbReference type="GO" id="GO:0006826">
    <property type="term" value="P:iron ion transport"/>
    <property type="evidence" value="ECO:0007669"/>
    <property type="project" value="TreeGrafter"/>
</dbReference>
<dbReference type="SUPFAM" id="SSF63380">
    <property type="entry name" value="Riboflavin synthase domain-like"/>
    <property type="match status" value="1"/>
</dbReference>